<dbReference type="Gene3D" id="3.30.420.40">
    <property type="match status" value="2"/>
</dbReference>
<dbReference type="OrthoDB" id="8701357at2"/>
<keyword evidence="3" id="KW-1185">Reference proteome</keyword>
<evidence type="ECO:0000313" key="2">
    <source>
        <dbReference type="EMBL" id="OYO11555.1"/>
    </source>
</evidence>
<proteinExistence type="predicted"/>
<dbReference type="InterPro" id="IPR052519">
    <property type="entry name" value="Euk-type_GlcNAc_Kinase"/>
</dbReference>
<organism evidence="2 3">
    <name type="scientific">Enemella evansiae</name>
    <dbReference type="NCBI Taxonomy" id="2016499"/>
    <lineage>
        <taxon>Bacteria</taxon>
        <taxon>Bacillati</taxon>
        <taxon>Actinomycetota</taxon>
        <taxon>Actinomycetes</taxon>
        <taxon>Propionibacteriales</taxon>
        <taxon>Propionibacteriaceae</taxon>
        <taxon>Enemella</taxon>
    </lineage>
</organism>
<dbReference type="CDD" id="cd24007">
    <property type="entry name" value="ASKHA_NBD_eukNAGK-like"/>
    <property type="match status" value="1"/>
</dbReference>
<dbReference type="InterPro" id="IPR043129">
    <property type="entry name" value="ATPase_NBD"/>
</dbReference>
<reference evidence="2 3" key="1">
    <citation type="submission" date="2017-07" db="EMBL/GenBank/DDBJ databases">
        <title>Draft whole genome sequences of clinical Proprionibacteriaceae strains.</title>
        <authorList>
            <person name="Bernier A.-M."/>
            <person name="Bernard K."/>
            <person name="Domingo M.-C."/>
        </authorList>
    </citation>
    <scope>NUCLEOTIDE SEQUENCE [LARGE SCALE GENOMIC DNA]</scope>
    <source>
        <strain evidence="2 3">NML 030167</strain>
    </source>
</reference>
<dbReference type="PANTHER" id="PTHR43190:SF3">
    <property type="entry name" value="N-ACETYL-D-GLUCOSAMINE KINASE"/>
    <property type="match status" value="1"/>
</dbReference>
<dbReference type="AlphaFoldDB" id="A0A255G6Q7"/>
<comment type="caution">
    <text evidence="2">The sequence shown here is derived from an EMBL/GenBank/DDBJ whole genome shotgun (WGS) entry which is preliminary data.</text>
</comment>
<evidence type="ECO:0000259" key="1">
    <source>
        <dbReference type="Pfam" id="PF01869"/>
    </source>
</evidence>
<name>A0A255G6Q7_9ACTN</name>
<dbReference type="RefSeq" id="WP_094357991.1">
    <property type="nucleotide sequence ID" value="NZ_NMVK01000015.1"/>
</dbReference>
<dbReference type="SUPFAM" id="SSF53067">
    <property type="entry name" value="Actin-like ATPase domain"/>
    <property type="match status" value="2"/>
</dbReference>
<dbReference type="PANTHER" id="PTHR43190">
    <property type="entry name" value="N-ACETYL-D-GLUCOSAMINE KINASE"/>
    <property type="match status" value="1"/>
</dbReference>
<evidence type="ECO:0000313" key="3">
    <source>
        <dbReference type="Proteomes" id="UP000215896"/>
    </source>
</evidence>
<dbReference type="EMBL" id="NMVO01000015">
    <property type="protein sequence ID" value="OYO11555.1"/>
    <property type="molecule type" value="Genomic_DNA"/>
</dbReference>
<accession>A0A255G6Q7</accession>
<feature type="domain" description="ATPase BadF/BadG/BcrA/BcrD type" evidence="1">
    <location>
        <begin position="10"/>
        <end position="265"/>
    </location>
</feature>
<protein>
    <recommendedName>
        <fullName evidence="1">ATPase BadF/BadG/BcrA/BcrD type domain-containing protein</fullName>
    </recommendedName>
</protein>
<sequence length="319" mass="32984">MNRTSTGCVLGIDVGGTGIRLRGVRRGRETAVEERRAIRRTGSGIDIAALADAITRLARTGAVDLDAHGIRALCVGTTGVPGPIDPDELAEALRQRLGAARIAIAGDALTSHVGALTGEPGVIVAAGTGAIALGTDLAGIWNRVDGWGYLAGDEGSGSWIGRQGLQLALRALDGRSPGSPLLLEFALQQWGDADTLIKELYRAESPAQQLAGFCPAVAQAARRGDEHARAIWTSAGTALGQAAAAASAGLPPVITWAGSMFNAGELLLEPFWSEVRRTLPTAERRAPRGRSVDGALQLAERLVAGTLPVPASGFLHTYG</sequence>
<dbReference type="Pfam" id="PF01869">
    <property type="entry name" value="BcrAD_BadFG"/>
    <property type="match status" value="1"/>
</dbReference>
<dbReference type="Proteomes" id="UP000215896">
    <property type="component" value="Unassembled WGS sequence"/>
</dbReference>
<dbReference type="InterPro" id="IPR002731">
    <property type="entry name" value="ATPase_BadF"/>
</dbReference>
<gene>
    <name evidence="2" type="ORF">CGZ94_14060</name>
</gene>